<dbReference type="EMBL" id="AP012320">
    <property type="protein sequence ID" value="BAL95173.1"/>
    <property type="molecule type" value="Genomic_DNA"/>
</dbReference>
<evidence type="ECO:0000256" key="1">
    <source>
        <dbReference type="SAM" id="MobiDB-lite"/>
    </source>
</evidence>
<proteinExistence type="predicted"/>
<evidence type="ECO:0000313" key="2">
    <source>
        <dbReference type="EMBL" id="BAL95173.1"/>
    </source>
</evidence>
<keyword evidence="3" id="KW-1185">Reference proteome</keyword>
<protein>
    <submittedName>
        <fullName evidence="2">Uncharacterized protein</fullName>
    </submittedName>
</protein>
<sequence length="84" mass="8807">MLSSADRQPPLEKNMTRPPCAGLPPPDATAADGAAVDDDAALAALFDAFRDGRSPAAQIAQRLRRVLAEEGEAPRVRPGTSRPS</sequence>
<dbReference type="STRING" id="983917.RGE_18320"/>
<organism evidence="2 3">
    <name type="scientific">Rubrivivax gelatinosus (strain NBRC 100245 / IL144)</name>
    <dbReference type="NCBI Taxonomy" id="983917"/>
    <lineage>
        <taxon>Bacteria</taxon>
        <taxon>Pseudomonadati</taxon>
        <taxon>Pseudomonadota</taxon>
        <taxon>Betaproteobacteria</taxon>
        <taxon>Burkholderiales</taxon>
        <taxon>Sphaerotilaceae</taxon>
        <taxon>Rubrivivax</taxon>
    </lineage>
</organism>
<dbReference type="HOGENOM" id="CLU_2525478_0_0_4"/>
<gene>
    <name evidence="2" type="ordered locus">RGE_18320</name>
</gene>
<dbReference type="PATRIC" id="fig|983917.3.peg.1772"/>
<reference evidence="2 3" key="1">
    <citation type="journal article" date="2012" name="J. Bacteriol.">
        <title>Complete genome sequence of phototrophic betaproteobacterium Rubrivivax gelatinosus IL144.</title>
        <authorList>
            <person name="Nagashima S."/>
            <person name="Kamimura A."/>
            <person name="Shimizu T."/>
            <person name="Nakamura-isaki S."/>
            <person name="Aono E."/>
            <person name="Sakamoto K."/>
            <person name="Ichikawa N."/>
            <person name="Nakazawa H."/>
            <person name="Sekine M."/>
            <person name="Yamazaki S."/>
            <person name="Fujita N."/>
            <person name="Shimada K."/>
            <person name="Hanada S."/>
            <person name="Nagashima K.V.P."/>
        </authorList>
    </citation>
    <scope>NUCLEOTIDE SEQUENCE [LARGE SCALE GENOMIC DNA]</scope>
    <source>
        <strain evidence="3">NBRC 100245 / IL144</strain>
    </source>
</reference>
<dbReference type="KEGG" id="rge:RGE_18320"/>
<name>I0HQ86_RUBGI</name>
<accession>I0HQ86</accession>
<dbReference type="AlphaFoldDB" id="I0HQ86"/>
<dbReference type="Proteomes" id="UP000007883">
    <property type="component" value="Chromosome"/>
</dbReference>
<feature type="region of interest" description="Disordered" evidence="1">
    <location>
        <begin position="1"/>
        <end position="32"/>
    </location>
</feature>
<evidence type="ECO:0000313" key="3">
    <source>
        <dbReference type="Proteomes" id="UP000007883"/>
    </source>
</evidence>